<accession>A0A975PWY8</accession>
<evidence type="ECO:0000313" key="5">
    <source>
        <dbReference type="Proteomes" id="UP000682202"/>
    </source>
</evidence>
<gene>
    <name evidence="4" type="ORF">F6B93_11600</name>
</gene>
<dbReference type="Proteomes" id="UP000682202">
    <property type="component" value="Chromosome"/>
</dbReference>
<dbReference type="Pfam" id="PF04909">
    <property type="entry name" value="Amidohydro_2"/>
    <property type="match status" value="1"/>
</dbReference>
<dbReference type="GO" id="GO:0016831">
    <property type="term" value="F:carboxy-lyase activity"/>
    <property type="evidence" value="ECO:0007669"/>
    <property type="project" value="InterPro"/>
</dbReference>
<dbReference type="GO" id="GO:0016787">
    <property type="term" value="F:hydrolase activity"/>
    <property type="evidence" value="ECO:0007669"/>
    <property type="project" value="InterPro"/>
</dbReference>
<dbReference type="KEGG" id="mspg:F6B93_11600"/>
<dbReference type="GO" id="GO:0019748">
    <property type="term" value="P:secondary metabolic process"/>
    <property type="evidence" value="ECO:0007669"/>
    <property type="project" value="TreeGrafter"/>
</dbReference>
<sequence length="355" mass="39346">MHIIDADGHVAENPSLVIEALERWPDLVRRSSDGRPGLTIEGRRYPEDQGPGAGCPPEHGISAAPGINCRSAAGVMRDADRDHIDTMVLYPSLGLCVPSLQEPELAAGFARLYNQWIADYCSQSNGRLRGVGVTPVEHGEVAIDIMAEAKNLSLVATLVPPALTTRNLDHPDLDPFYAAAVELGMPLGIHGAPGIHLPQIGVDRFTNYIQVHCISFPFDQMTAMTALVSGGVFERHPQLQVAFLEAGVGWVPFFIDRLHEHYEKRGDWIECGWRRDPHDYLRAGNIWVTCEPEEPILPGVIDVLGDDFIMFASDYPHWDGEWPQSTKHLRTRTDISDETREKIGGSNAQRFYSLN</sequence>
<dbReference type="EMBL" id="CP046600">
    <property type="protein sequence ID" value="QUR67660.1"/>
    <property type="molecule type" value="Genomic_DNA"/>
</dbReference>
<feature type="region of interest" description="Disordered" evidence="2">
    <location>
        <begin position="32"/>
        <end position="57"/>
    </location>
</feature>
<proteinExistence type="predicted"/>
<keyword evidence="5" id="KW-1185">Reference proteome</keyword>
<reference evidence="4" key="1">
    <citation type="submission" date="2019-12" db="EMBL/GenBank/DDBJ databases">
        <title>Mycobacterium spongiae sp. nov.</title>
        <authorList>
            <person name="Stinear T."/>
        </authorList>
    </citation>
    <scope>NUCLEOTIDE SEQUENCE</scope>
    <source>
        <strain evidence="4">FSD4b-SM</strain>
    </source>
</reference>
<dbReference type="SUPFAM" id="SSF51556">
    <property type="entry name" value="Metallo-dependent hydrolases"/>
    <property type="match status" value="1"/>
</dbReference>
<dbReference type="InterPro" id="IPR006680">
    <property type="entry name" value="Amidohydro-rel"/>
</dbReference>
<keyword evidence="1" id="KW-0456">Lyase</keyword>
<feature type="domain" description="Amidohydrolase-related" evidence="3">
    <location>
        <begin position="105"/>
        <end position="353"/>
    </location>
</feature>
<dbReference type="PANTHER" id="PTHR21240">
    <property type="entry name" value="2-AMINO-3-CARBOXYLMUCONATE-6-SEMIALDEHYDE DECARBOXYLASE"/>
    <property type="match status" value="1"/>
</dbReference>
<dbReference type="AlphaFoldDB" id="A0A975PWY8"/>
<protein>
    <submittedName>
        <fullName evidence="4">Amidohydrolase family protein</fullName>
    </submittedName>
</protein>
<dbReference type="InterPro" id="IPR032465">
    <property type="entry name" value="ACMSD"/>
</dbReference>
<dbReference type="RefSeq" id="WP_211695224.1">
    <property type="nucleotide sequence ID" value="NZ_CP046600.1"/>
</dbReference>
<dbReference type="Gene3D" id="3.20.20.140">
    <property type="entry name" value="Metal-dependent hydrolases"/>
    <property type="match status" value="1"/>
</dbReference>
<dbReference type="InterPro" id="IPR032466">
    <property type="entry name" value="Metal_Hydrolase"/>
</dbReference>
<name>A0A975PWY8_9MYCO</name>
<evidence type="ECO:0000256" key="2">
    <source>
        <dbReference type="SAM" id="MobiDB-lite"/>
    </source>
</evidence>
<dbReference type="PANTHER" id="PTHR21240:SF28">
    <property type="entry name" value="ISO-OROTATE DECARBOXYLASE (EUROFUNG)"/>
    <property type="match status" value="1"/>
</dbReference>
<organism evidence="4 5">
    <name type="scientific">Mycobacterium spongiae</name>
    <dbReference type="NCBI Taxonomy" id="886343"/>
    <lineage>
        <taxon>Bacteria</taxon>
        <taxon>Bacillati</taxon>
        <taxon>Actinomycetota</taxon>
        <taxon>Actinomycetes</taxon>
        <taxon>Mycobacteriales</taxon>
        <taxon>Mycobacteriaceae</taxon>
        <taxon>Mycobacterium</taxon>
    </lineage>
</organism>
<dbReference type="GO" id="GO:0005737">
    <property type="term" value="C:cytoplasm"/>
    <property type="evidence" value="ECO:0007669"/>
    <property type="project" value="TreeGrafter"/>
</dbReference>
<evidence type="ECO:0000256" key="1">
    <source>
        <dbReference type="ARBA" id="ARBA00023239"/>
    </source>
</evidence>
<evidence type="ECO:0000313" key="4">
    <source>
        <dbReference type="EMBL" id="QUR67660.1"/>
    </source>
</evidence>
<evidence type="ECO:0000259" key="3">
    <source>
        <dbReference type="Pfam" id="PF04909"/>
    </source>
</evidence>